<protein>
    <submittedName>
        <fullName evidence="1">Uncharacterized protein</fullName>
    </submittedName>
</protein>
<reference evidence="1 2" key="1">
    <citation type="submission" date="2017-09" db="EMBL/GenBank/DDBJ databases">
        <title>Depth-based differentiation of microbial function through sediment-hosted aquifers and enrichment of novel symbionts in the deep terrestrial subsurface.</title>
        <authorList>
            <person name="Probst A.J."/>
            <person name="Ladd B."/>
            <person name="Jarett J.K."/>
            <person name="Geller-Mcgrath D.E."/>
            <person name="Sieber C.M."/>
            <person name="Emerson J.B."/>
            <person name="Anantharaman K."/>
            <person name="Thomas B.C."/>
            <person name="Malmstrom R."/>
            <person name="Stieglmeier M."/>
            <person name="Klingl A."/>
            <person name="Woyke T."/>
            <person name="Ryan C.M."/>
            <person name="Banfield J.F."/>
        </authorList>
    </citation>
    <scope>NUCLEOTIDE SEQUENCE [LARGE SCALE GENOMIC DNA]</scope>
    <source>
        <strain evidence="1">CG10_big_fil_rev_8_21_14_0_10_34_34</strain>
    </source>
</reference>
<evidence type="ECO:0000313" key="1">
    <source>
        <dbReference type="EMBL" id="PIR40128.1"/>
    </source>
</evidence>
<evidence type="ECO:0000313" key="2">
    <source>
        <dbReference type="Proteomes" id="UP000230828"/>
    </source>
</evidence>
<dbReference type="AlphaFoldDB" id="A0A2H0R0S8"/>
<dbReference type="Proteomes" id="UP000230828">
    <property type="component" value="Unassembled WGS sequence"/>
</dbReference>
<dbReference type="Gene3D" id="1.20.58.2200">
    <property type="match status" value="1"/>
</dbReference>
<proteinExistence type="predicted"/>
<name>A0A2H0R0S8_9BACT</name>
<sequence length="105" mass="12211">MEELNNVEIFENVKNRIKEIFNGEGLSENLNSEIERWHNRRQQETDRPGGTIEQRVVFQMELAQIYIAVGKNDSAFDTLEDVWDEANQEGLVDLVEEITNLMNSL</sequence>
<dbReference type="EMBL" id="PCXM01000026">
    <property type="protein sequence ID" value="PIR40128.1"/>
    <property type="molecule type" value="Genomic_DNA"/>
</dbReference>
<organism evidence="1 2">
    <name type="scientific">Candidatus Zambryskibacteria bacterium CG10_big_fil_rev_8_21_14_0_10_34_34</name>
    <dbReference type="NCBI Taxonomy" id="1975114"/>
    <lineage>
        <taxon>Bacteria</taxon>
        <taxon>Candidatus Zambryskiibacteriota</taxon>
    </lineage>
</organism>
<gene>
    <name evidence="1" type="ORF">COV33_01385</name>
</gene>
<comment type="caution">
    <text evidence="1">The sequence shown here is derived from an EMBL/GenBank/DDBJ whole genome shotgun (WGS) entry which is preliminary data.</text>
</comment>
<accession>A0A2H0R0S8</accession>
<dbReference type="InterPro" id="IPR038440">
    <property type="entry name" value="FimV_C_sf"/>
</dbReference>